<reference evidence="1 2" key="1">
    <citation type="submission" date="2021-10" db="EMBL/GenBank/DDBJ databases">
        <title>Lutispora strain m25 sp. nov., a thermophilic, non-spore-forming bacterium isolated from a lab-scale methanogenic bioreactor digesting anaerobic sludge.</title>
        <authorList>
            <person name="El Houari A."/>
            <person name="Mcdonald J."/>
        </authorList>
    </citation>
    <scope>NUCLEOTIDE SEQUENCE [LARGE SCALE GENOMIC DNA]</scope>
    <source>
        <strain evidence="2">m25</strain>
    </source>
</reference>
<dbReference type="Proteomes" id="UP001651880">
    <property type="component" value="Unassembled WGS sequence"/>
</dbReference>
<evidence type="ECO:0000313" key="2">
    <source>
        <dbReference type="Proteomes" id="UP001651880"/>
    </source>
</evidence>
<evidence type="ECO:0008006" key="3">
    <source>
        <dbReference type="Google" id="ProtNLM"/>
    </source>
</evidence>
<accession>A0ABT1NG05</accession>
<gene>
    <name evidence="1" type="ORF">LJD61_11050</name>
</gene>
<protein>
    <recommendedName>
        <fullName evidence="3">PH domain-containing protein</fullName>
    </recommendedName>
</protein>
<organism evidence="1 2">
    <name type="scientific">Lutispora saccharofermentans</name>
    <dbReference type="NCBI Taxonomy" id="3024236"/>
    <lineage>
        <taxon>Bacteria</taxon>
        <taxon>Bacillati</taxon>
        <taxon>Bacillota</taxon>
        <taxon>Clostridia</taxon>
        <taxon>Lutisporales</taxon>
        <taxon>Lutisporaceae</taxon>
        <taxon>Lutispora</taxon>
    </lineage>
</organism>
<keyword evidence="2" id="KW-1185">Reference proteome</keyword>
<dbReference type="RefSeq" id="WP_255227602.1">
    <property type="nucleotide sequence ID" value="NZ_JAJEKE010000009.1"/>
</dbReference>
<comment type="caution">
    <text evidence="1">The sequence shown here is derived from an EMBL/GenBank/DDBJ whole genome shotgun (WGS) entry which is preliminary data.</text>
</comment>
<dbReference type="EMBL" id="JAJEKE010000009">
    <property type="protein sequence ID" value="MCQ1530081.1"/>
    <property type="molecule type" value="Genomic_DNA"/>
</dbReference>
<name>A0ABT1NG05_9FIRM</name>
<evidence type="ECO:0000313" key="1">
    <source>
        <dbReference type="EMBL" id="MCQ1530081.1"/>
    </source>
</evidence>
<sequence>MQNKDKNISLRPIIDDEAKLLYSDSNTKSQDAWIGRLRGDFGRNGGEFWHTWFSHVEELQTQQFNDILQEVVDLLRKDGLLKNIAAMRAYCLQHPESKINEDNCPSYGFIAETAEYQFYIRCFPYPGDYHFNIYAYSRSHQQLSMEQKCMILELE</sequence>
<proteinExistence type="predicted"/>